<evidence type="ECO:0000256" key="7">
    <source>
        <dbReference type="SAM" id="SignalP"/>
    </source>
</evidence>
<keyword evidence="3" id="KW-0813">Transport</keyword>
<accession>A0A845C0S3</accession>
<evidence type="ECO:0000256" key="3">
    <source>
        <dbReference type="ARBA" id="ARBA00022448"/>
    </source>
</evidence>
<organism evidence="9 10">
    <name type="scientific">Craterilacuibacter sinensis</name>
    <dbReference type="NCBI Taxonomy" id="2686017"/>
    <lineage>
        <taxon>Bacteria</taxon>
        <taxon>Pseudomonadati</taxon>
        <taxon>Pseudomonadota</taxon>
        <taxon>Betaproteobacteria</taxon>
        <taxon>Neisseriales</taxon>
        <taxon>Neisseriaceae</taxon>
        <taxon>Craterilacuibacter</taxon>
    </lineage>
</organism>
<dbReference type="EMBL" id="WSSB01000020">
    <property type="protein sequence ID" value="MXR38313.1"/>
    <property type="molecule type" value="Genomic_DNA"/>
</dbReference>
<dbReference type="SMART" id="SM00062">
    <property type="entry name" value="PBPb"/>
    <property type="match status" value="1"/>
</dbReference>
<evidence type="ECO:0000256" key="5">
    <source>
        <dbReference type="ARBA" id="ARBA00022764"/>
    </source>
</evidence>
<dbReference type="RefSeq" id="WP_160798267.1">
    <property type="nucleotide sequence ID" value="NZ_WSSB01000020.1"/>
</dbReference>
<proteinExistence type="inferred from homology"/>
<keyword evidence="10" id="KW-1185">Reference proteome</keyword>
<gene>
    <name evidence="9" type="ORF">GQF02_15175</name>
</gene>
<dbReference type="Proteomes" id="UP000467214">
    <property type="component" value="Unassembled WGS sequence"/>
</dbReference>
<comment type="subcellular location">
    <subcellularLocation>
        <location evidence="1">Periplasm</location>
    </subcellularLocation>
</comment>
<dbReference type="InterPro" id="IPR001638">
    <property type="entry name" value="Solute-binding_3/MltF_N"/>
</dbReference>
<evidence type="ECO:0000313" key="9">
    <source>
        <dbReference type="EMBL" id="MXR38313.1"/>
    </source>
</evidence>
<dbReference type="InterPro" id="IPR005768">
    <property type="entry name" value="Lys_Arg_Orn-bd"/>
</dbReference>
<dbReference type="NCBIfam" id="TIGR01096">
    <property type="entry name" value="3A0103s03R"/>
    <property type="match status" value="1"/>
</dbReference>
<dbReference type="GO" id="GO:0030288">
    <property type="term" value="C:outer membrane-bounded periplasmic space"/>
    <property type="evidence" value="ECO:0007669"/>
    <property type="project" value="InterPro"/>
</dbReference>
<dbReference type="SUPFAM" id="SSF53850">
    <property type="entry name" value="Periplasmic binding protein-like II"/>
    <property type="match status" value="1"/>
</dbReference>
<dbReference type="Pfam" id="PF00497">
    <property type="entry name" value="SBP_bac_3"/>
    <property type="match status" value="1"/>
</dbReference>
<dbReference type="PANTHER" id="PTHR35936">
    <property type="entry name" value="MEMBRANE-BOUND LYTIC MUREIN TRANSGLYCOSYLASE F"/>
    <property type="match status" value="1"/>
</dbReference>
<comment type="caution">
    <text evidence="9">The sequence shown here is derived from an EMBL/GenBank/DDBJ whole genome shotgun (WGS) entry which is preliminary data.</text>
</comment>
<keyword evidence="4 7" id="KW-0732">Signal</keyword>
<feature type="signal peptide" evidence="7">
    <location>
        <begin position="1"/>
        <end position="20"/>
    </location>
</feature>
<dbReference type="PANTHER" id="PTHR35936:SF13">
    <property type="entry name" value="HISTIDINE-BINDING PERIPLASMIC PROTEIN"/>
    <property type="match status" value="1"/>
</dbReference>
<comment type="similarity">
    <text evidence="2 6">Belongs to the bacterial solute-binding protein 3 family.</text>
</comment>
<reference evidence="9 10" key="1">
    <citation type="submission" date="2019-12" db="EMBL/GenBank/DDBJ databases">
        <title>Neisseriaceae gen. nov. sp. Genome sequencing and assembly.</title>
        <authorList>
            <person name="Liu Z."/>
            <person name="Li A."/>
        </authorList>
    </citation>
    <scope>NUCLEOTIDE SEQUENCE [LARGE SCALE GENOMIC DNA]</scope>
    <source>
        <strain evidence="9 10">B2N2-7</strain>
    </source>
</reference>
<name>A0A845C0S3_9NEIS</name>
<dbReference type="AlphaFoldDB" id="A0A845C0S3"/>
<evidence type="ECO:0000256" key="4">
    <source>
        <dbReference type="ARBA" id="ARBA00022729"/>
    </source>
</evidence>
<dbReference type="Gene3D" id="3.40.190.10">
    <property type="entry name" value="Periplasmic binding protein-like II"/>
    <property type="match status" value="2"/>
</dbReference>
<dbReference type="CDD" id="cd13703">
    <property type="entry name" value="PBP2_HisJ_LAO"/>
    <property type="match status" value="1"/>
</dbReference>
<evidence type="ECO:0000313" key="10">
    <source>
        <dbReference type="Proteomes" id="UP000467214"/>
    </source>
</evidence>
<evidence type="ECO:0000259" key="8">
    <source>
        <dbReference type="SMART" id="SM00062"/>
    </source>
</evidence>
<dbReference type="PROSITE" id="PS01039">
    <property type="entry name" value="SBP_BACTERIAL_3"/>
    <property type="match status" value="1"/>
</dbReference>
<feature type="domain" description="Solute-binding protein family 3/N-terminal" evidence="8">
    <location>
        <begin position="25"/>
        <end position="253"/>
    </location>
</feature>
<keyword evidence="5" id="KW-0574">Periplasm</keyword>
<sequence length="257" mass="27564">MKKLAVSVALALSCSGLALAEQPKQIRIGVDATYEPFASKSADGKLVGFDIDMANALCAQMKAKCVFVEQDWKGIIPALNAKKYDAIISSMSITDERKKAVDFTDKYYHTPSRLIAKAGSVKGTPDSLNGKRIGVLKASTQEKYAQKYYAPAGAIVVPYDNTQQVYLDLNAGRLDGTVADSVEGSTGFLKKPEGKGFAFIGPVLADQTIFGYGAGIALRKGDDALRNGFNGAIKAIRANGTYKKVNDKYFNFDAYGA</sequence>
<feature type="chain" id="PRO_5032724756" evidence="7">
    <location>
        <begin position="21"/>
        <end position="257"/>
    </location>
</feature>
<protein>
    <submittedName>
        <fullName evidence="9">Transporter substrate-binding domain-containing protein</fullName>
    </submittedName>
</protein>
<evidence type="ECO:0000256" key="6">
    <source>
        <dbReference type="RuleBase" id="RU003744"/>
    </source>
</evidence>
<evidence type="ECO:0000256" key="1">
    <source>
        <dbReference type="ARBA" id="ARBA00004418"/>
    </source>
</evidence>
<dbReference type="InterPro" id="IPR018313">
    <property type="entry name" value="SBP_3_CS"/>
</dbReference>
<evidence type="ECO:0000256" key="2">
    <source>
        <dbReference type="ARBA" id="ARBA00010333"/>
    </source>
</evidence>